<keyword evidence="3" id="KW-1185">Reference proteome</keyword>
<dbReference type="AlphaFoldDB" id="A0A1I2FK56"/>
<evidence type="ECO:0000256" key="1">
    <source>
        <dbReference type="SAM" id="Phobius"/>
    </source>
</evidence>
<feature type="transmembrane region" description="Helical" evidence="1">
    <location>
        <begin position="54"/>
        <end position="72"/>
    </location>
</feature>
<evidence type="ECO:0000313" key="3">
    <source>
        <dbReference type="Proteomes" id="UP000198598"/>
    </source>
</evidence>
<evidence type="ECO:0008006" key="4">
    <source>
        <dbReference type="Google" id="ProtNLM"/>
    </source>
</evidence>
<dbReference type="STRING" id="662367.SAMN05216167_12636"/>
<name>A0A1I2FK56_9BACT</name>
<organism evidence="2 3">
    <name type="scientific">Spirosoma endophyticum</name>
    <dbReference type="NCBI Taxonomy" id="662367"/>
    <lineage>
        <taxon>Bacteria</taxon>
        <taxon>Pseudomonadati</taxon>
        <taxon>Bacteroidota</taxon>
        <taxon>Cytophagia</taxon>
        <taxon>Cytophagales</taxon>
        <taxon>Cytophagaceae</taxon>
        <taxon>Spirosoma</taxon>
    </lineage>
</organism>
<gene>
    <name evidence="2" type="ORF">SAMN05216167_12636</name>
</gene>
<feature type="transmembrane region" description="Helical" evidence="1">
    <location>
        <begin position="535"/>
        <end position="553"/>
    </location>
</feature>
<reference evidence="2 3" key="1">
    <citation type="submission" date="2016-10" db="EMBL/GenBank/DDBJ databases">
        <authorList>
            <person name="de Groot N.N."/>
        </authorList>
    </citation>
    <scope>NUCLEOTIDE SEQUENCE [LARGE SCALE GENOMIC DNA]</scope>
    <source>
        <strain evidence="2 3">DSM 26130</strain>
    </source>
</reference>
<keyword evidence="1" id="KW-0472">Membrane</keyword>
<accession>A0A1I2FK56</accession>
<dbReference type="EMBL" id="FOLQ01000026">
    <property type="protein sequence ID" value="SFF05403.1"/>
    <property type="molecule type" value="Genomic_DNA"/>
</dbReference>
<feature type="transmembrane region" description="Helical" evidence="1">
    <location>
        <begin position="23"/>
        <end position="42"/>
    </location>
</feature>
<evidence type="ECO:0000313" key="2">
    <source>
        <dbReference type="EMBL" id="SFF05403.1"/>
    </source>
</evidence>
<keyword evidence="1" id="KW-1133">Transmembrane helix</keyword>
<dbReference type="Proteomes" id="UP000198598">
    <property type="component" value="Unassembled WGS sequence"/>
</dbReference>
<sequence length="558" mass="61808">MRQPGTCPLTLLMQTTVNWTNSITWLIALALLILLITQLWLLARNQSLSIGRKWVKGGLNVLLWLVVTGYFLQIHWPIAQPTNHALLIGDEVPATFARQIKDSLHIKDSFTSRALTAAYDSVTLLGQDFPTETLTQLSNSAVQWVPYNQPDHLEEIQWKGIVRQGEMQHVTGRIRSAKEQLLKIRFGRQTLDSVALHEGNNTFDLQFPAFARGRSQTDLVLGASTTLDTIRFFTRATEPLKVQFVLSNPDFESKTLADWLGKHGHTVQLSATLSKNVSSSVNINKAGKSATSTPDLIVAEPANAGNAIVRKAVADGKAVLFINLTNPEIELRAINQALGSKWQARKTANEALVPISNGLNALPYRLVDNLNQFPVSGYPMAVQRTTGRIGVSLLSETFPLSLSGDSLTYNRVWMAVLAQLSQSDKNTVQVNAPVYSGLQQRIYVNNADTRARTIRVGKDTLRLSYSPINARSAEGISSFGQAGWQPIQDSLAMYVNALKPTDPMAGQAIVSRFLLTHSQNQLMQERLERNVTAQLPNWAWLLIIIACFTALWVEPKIQ</sequence>
<protein>
    <recommendedName>
        <fullName evidence="4">Aerotolerance regulator N-terminal domain-containing protein</fullName>
    </recommendedName>
</protein>
<proteinExistence type="predicted"/>
<keyword evidence="1" id="KW-0812">Transmembrane</keyword>